<protein>
    <recommendedName>
        <fullName evidence="8">Dolichyl-diphosphooligosaccharide--protein glycosyltransferase subunit WBP1</fullName>
        <shortName evidence="8">Oligosaccharyl transferase subunit WBP1</shortName>
    </recommendedName>
</protein>
<keyword evidence="4 8" id="KW-0812">Transmembrane</keyword>
<evidence type="ECO:0000259" key="10">
    <source>
        <dbReference type="Pfam" id="PF23358"/>
    </source>
</evidence>
<dbReference type="Proteomes" id="UP000232875">
    <property type="component" value="Unassembled WGS sequence"/>
</dbReference>
<dbReference type="GO" id="GO:0018279">
    <property type="term" value="P:protein N-linked glycosylation via asparagine"/>
    <property type="evidence" value="ECO:0007669"/>
    <property type="project" value="UniProtKB-UniRule"/>
</dbReference>
<feature type="domain" description="OST48 middle" evidence="10">
    <location>
        <begin position="341"/>
        <end position="473"/>
    </location>
</feature>
<keyword evidence="8" id="KW-0732">Signal</keyword>
<evidence type="ECO:0000256" key="1">
    <source>
        <dbReference type="ARBA" id="ARBA00004479"/>
    </source>
</evidence>
<keyword evidence="5 8" id="KW-0256">Endoplasmic reticulum</keyword>
<dbReference type="PANTHER" id="PTHR10830:SF0">
    <property type="entry name" value="DOLICHYL-DIPHOSPHOOLIGOSACCHARIDE--PROTEIN GLYCOSYLTRANSFERASE 48 KDA SUBUNIT"/>
    <property type="match status" value="1"/>
</dbReference>
<keyword evidence="7 8" id="KW-0472">Membrane</keyword>
<dbReference type="GO" id="GO:0008250">
    <property type="term" value="C:oligosaccharyltransferase complex"/>
    <property type="evidence" value="ECO:0007669"/>
    <property type="project" value="TreeGrafter"/>
</dbReference>
<comment type="pathway">
    <text evidence="2 8">Protein modification; protein glycosylation.</text>
</comment>
<keyword evidence="12" id="KW-1185">Reference proteome</keyword>
<feature type="signal peptide" evidence="8">
    <location>
        <begin position="1"/>
        <end position="20"/>
    </location>
</feature>
<organism evidence="11 12">
    <name type="scientific">Malassezia vespertilionis</name>
    <dbReference type="NCBI Taxonomy" id="2020962"/>
    <lineage>
        <taxon>Eukaryota</taxon>
        <taxon>Fungi</taxon>
        <taxon>Dikarya</taxon>
        <taxon>Basidiomycota</taxon>
        <taxon>Ustilaginomycotina</taxon>
        <taxon>Malasseziomycetes</taxon>
        <taxon>Malasseziales</taxon>
        <taxon>Malasseziaceae</taxon>
        <taxon>Malassezia</taxon>
    </lineage>
</organism>
<evidence type="ECO:0000256" key="2">
    <source>
        <dbReference type="ARBA" id="ARBA00004922"/>
    </source>
</evidence>
<evidence type="ECO:0000256" key="4">
    <source>
        <dbReference type="ARBA" id="ARBA00022692"/>
    </source>
</evidence>
<evidence type="ECO:0000256" key="6">
    <source>
        <dbReference type="ARBA" id="ARBA00022989"/>
    </source>
</evidence>
<sequence length="481" mass="53259">MGSVRAALAIVLLCIAHVLAAASATGNRVLAIVDNVSEYSAWTAHVRQQGYDVVLLHEHEAGALDLNLFGKRTFDHIAMLAPHTKQSQGALSPQALVAFLENGGNLVVALNANRTEQWRDFAREFGVEFGERRAMLIDHFSYDANLDSGDHTAVRVGGIREHFAPGGPVPNRGVFGFDTLELLALHPMVYRGVAHRVGPNPLLFSVLAPPGASYEGDVPSLERTSEGYRAQNLDKLEPLYGDKQLLTGFDAASDSAPAALASATQLLGNAARVVFVGSTELFKNTLYSDAALSNRAVLNDLVSWAFQERGVLRVLGTSHERIRKNEHDVRPEYDEVPGIKARVYRIKDEVHYTLDVAEYVHGAWAPTVDDLDLQLSVTMLDPHLTLPLVAEKTAHFTRYATKLRLPDRHGVFTLRVDWKRHGWTYILAEDTVPVRPFNHDEYPRMLSSSWPYIAGAMSTMLAFTVFTFLWLTMPSPKSKQE</sequence>
<evidence type="ECO:0000313" key="12">
    <source>
        <dbReference type="Proteomes" id="UP000232875"/>
    </source>
</evidence>
<evidence type="ECO:0000256" key="8">
    <source>
        <dbReference type="RuleBase" id="RU361142"/>
    </source>
</evidence>
<comment type="similarity">
    <text evidence="3 8">Belongs to the DDOST 48 kDa subunit family.</text>
</comment>
<comment type="function">
    <text evidence="8">Subunit of the oligosaccharyl transferase (OST) complex that catalyzes the initial transfer of a defined glycan (Glc(3)Man(9)GlcNAc(2) in eukaryotes) from the lipid carrier dolichol-pyrophosphate to an asparagine residue within an Asn-X-Ser/Thr consensus motif in nascent polypeptide chains, the first step in protein N-glycosylation. N-glycosylation occurs cotranslationally and the complex associates with the Sec61 complex at the channel-forming translocon complex that mediates protein translocation across the endoplasmic reticulum (ER).</text>
</comment>
<comment type="subunit">
    <text evidence="8">Component of the oligosaccharyltransferase (OST) complex.</text>
</comment>
<dbReference type="AlphaFoldDB" id="A0A2N1JBP6"/>
<dbReference type="EMBL" id="KZ454990">
    <property type="protein sequence ID" value="PKI83965.1"/>
    <property type="molecule type" value="Genomic_DNA"/>
</dbReference>
<dbReference type="Pfam" id="PF03345">
    <property type="entry name" value="OST48_N"/>
    <property type="match status" value="1"/>
</dbReference>
<dbReference type="InterPro" id="IPR005013">
    <property type="entry name" value="DDOST_48_kDa_subunit"/>
</dbReference>
<gene>
    <name evidence="11" type="primary">WBP1</name>
    <name evidence="11" type="ORF">MVES_001865</name>
</gene>
<dbReference type="OrthoDB" id="29105at2759"/>
<dbReference type="PANTHER" id="PTHR10830">
    <property type="entry name" value="DOLICHYL-DIPHOSPHOOLIGOSACCHARIDE--PROTEIN GLYCOSYLTRANSFERASE 48 KDA SUBUNIT"/>
    <property type="match status" value="1"/>
</dbReference>
<comment type="subcellular location">
    <subcellularLocation>
        <location evidence="8">Endoplasmic reticulum membrane</location>
        <topology evidence="8">Single-pass type I membrane protein</topology>
    </subcellularLocation>
    <subcellularLocation>
        <location evidence="1">Membrane</location>
        <topology evidence="1">Single-pass type I membrane protein</topology>
    </subcellularLocation>
</comment>
<dbReference type="UniPathway" id="UPA00378"/>
<dbReference type="Pfam" id="PF23358">
    <property type="entry name" value="OST48_MD"/>
    <property type="match status" value="1"/>
</dbReference>
<evidence type="ECO:0000256" key="5">
    <source>
        <dbReference type="ARBA" id="ARBA00022824"/>
    </source>
</evidence>
<keyword evidence="6 8" id="KW-1133">Transmembrane helix</keyword>
<dbReference type="STRING" id="2020962.A0A2N1JBP6"/>
<proteinExistence type="inferred from homology"/>
<evidence type="ECO:0000313" key="11">
    <source>
        <dbReference type="EMBL" id="PKI83965.1"/>
    </source>
</evidence>
<reference evidence="11 12" key="1">
    <citation type="submission" date="2017-10" db="EMBL/GenBank/DDBJ databases">
        <title>A novel species of cold-tolerant Malassezia isolated from bats.</title>
        <authorList>
            <person name="Lorch J.M."/>
            <person name="Palmer J.M."/>
            <person name="Vanderwolf K.J."/>
            <person name="Schmidt K.Z."/>
            <person name="Verant M.L."/>
            <person name="Weller T.J."/>
            <person name="Blehert D.S."/>
        </authorList>
    </citation>
    <scope>NUCLEOTIDE SEQUENCE [LARGE SCALE GENOMIC DNA]</scope>
    <source>
        <strain evidence="11 12">NWHC:44797-103</strain>
    </source>
</reference>
<accession>A0A2N1JBP6</accession>
<dbReference type="RefSeq" id="XP_056062776.1">
    <property type="nucleotide sequence ID" value="XM_056206801.1"/>
</dbReference>
<feature type="domain" description="OST48 N-terminal" evidence="9">
    <location>
        <begin position="28"/>
        <end position="305"/>
    </location>
</feature>
<dbReference type="InterPro" id="IPR055459">
    <property type="entry name" value="OST48_MD"/>
</dbReference>
<evidence type="ECO:0000259" key="9">
    <source>
        <dbReference type="Pfam" id="PF03345"/>
    </source>
</evidence>
<evidence type="ECO:0000256" key="3">
    <source>
        <dbReference type="ARBA" id="ARBA00008743"/>
    </source>
</evidence>
<dbReference type="InterPro" id="IPR055457">
    <property type="entry name" value="OST48_N"/>
</dbReference>
<feature type="transmembrane region" description="Helical" evidence="8">
    <location>
        <begin position="450"/>
        <end position="471"/>
    </location>
</feature>
<evidence type="ECO:0000256" key="7">
    <source>
        <dbReference type="ARBA" id="ARBA00023136"/>
    </source>
</evidence>
<feature type="chain" id="PRO_5014494143" description="Dolichyl-diphosphooligosaccharide--protein glycosyltransferase subunit WBP1" evidence="8">
    <location>
        <begin position="21"/>
        <end position="481"/>
    </location>
</feature>
<name>A0A2N1JBP6_9BASI</name>
<dbReference type="GeneID" id="80901476"/>